<dbReference type="PANTHER" id="PTHR46471">
    <property type="entry name" value="CHITIN DEACETYLASE"/>
    <property type="match status" value="1"/>
</dbReference>
<evidence type="ECO:0000313" key="9">
    <source>
        <dbReference type="EMBL" id="KAG1309684.1"/>
    </source>
</evidence>
<feature type="domain" description="NodB homology" evidence="8">
    <location>
        <begin position="201"/>
        <end position="394"/>
    </location>
</feature>
<accession>A0A9P6XBR3</accession>
<evidence type="ECO:0000259" key="8">
    <source>
        <dbReference type="PROSITE" id="PS51677"/>
    </source>
</evidence>
<evidence type="ECO:0000256" key="7">
    <source>
        <dbReference type="SAM" id="SignalP"/>
    </source>
</evidence>
<comment type="caution">
    <text evidence="9">The sequence shown here is derived from an EMBL/GenBank/DDBJ whole genome shotgun (WGS) entry which is preliminary data.</text>
</comment>
<feature type="chain" id="PRO_5040146790" description="NodB homology domain-containing protein" evidence="7">
    <location>
        <begin position="29"/>
        <end position="478"/>
    </location>
</feature>
<dbReference type="PROSITE" id="PS51677">
    <property type="entry name" value="NODB"/>
    <property type="match status" value="1"/>
</dbReference>
<evidence type="ECO:0000256" key="2">
    <source>
        <dbReference type="ARBA" id="ARBA00022723"/>
    </source>
</evidence>
<keyword evidence="5" id="KW-0119">Carbohydrate metabolism</keyword>
<dbReference type="SUPFAM" id="SSF88713">
    <property type="entry name" value="Glycoside hydrolase/deacetylase"/>
    <property type="match status" value="1"/>
</dbReference>
<keyword evidence="2" id="KW-0479">Metal-binding</keyword>
<dbReference type="PANTHER" id="PTHR46471:SF2">
    <property type="entry name" value="CHITIN DEACETYLASE-RELATED"/>
    <property type="match status" value="1"/>
</dbReference>
<dbReference type="InterPro" id="IPR011330">
    <property type="entry name" value="Glyco_hydro/deAcase_b/a-brl"/>
</dbReference>
<protein>
    <recommendedName>
        <fullName evidence="8">NodB homology domain-containing protein</fullName>
    </recommendedName>
</protein>
<reference evidence="9" key="1">
    <citation type="journal article" date="2020" name="Microb. Genom.">
        <title>Genetic diversity of clinical and environmental Mucorales isolates obtained from an investigation of mucormycosis cases among solid organ transplant recipients.</title>
        <authorList>
            <person name="Nguyen M.H."/>
            <person name="Kaul D."/>
            <person name="Muto C."/>
            <person name="Cheng S.J."/>
            <person name="Richter R.A."/>
            <person name="Bruno V.M."/>
            <person name="Liu G."/>
            <person name="Beyhan S."/>
            <person name="Sundermann A.J."/>
            <person name="Mounaud S."/>
            <person name="Pasculle A.W."/>
            <person name="Nierman W.C."/>
            <person name="Driscoll E."/>
            <person name="Cumbie R."/>
            <person name="Clancy C.J."/>
            <person name="Dupont C.L."/>
        </authorList>
    </citation>
    <scope>NUCLEOTIDE SEQUENCE</scope>
    <source>
        <strain evidence="9">GL11</strain>
    </source>
</reference>
<dbReference type="GO" id="GO:0016810">
    <property type="term" value="F:hydrolase activity, acting on carbon-nitrogen (but not peptide) bonds"/>
    <property type="evidence" value="ECO:0007669"/>
    <property type="project" value="InterPro"/>
</dbReference>
<keyword evidence="3 7" id="KW-0732">Signal</keyword>
<gene>
    <name evidence="9" type="ORF">G6F64_005120</name>
</gene>
<evidence type="ECO:0000313" key="10">
    <source>
        <dbReference type="Proteomes" id="UP000716291"/>
    </source>
</evidence>
<dbReference type="AlphaFoldDB" id="A0A9P6XBR3"/>
<feature type="signal peptide" evidence="7">
    <location>
        <begin position="1"/>
        <end position="28"/>
    </location>
</feature>
<sequence>MLNNKKVTHLSFILLAALVSFLLPIVLAVLEGDFVEKEWRVVALVAPPVDHVTLTIPQISPSDQKKQEIDQMFDLGIVDNTFTEYIDTDEEYRAMIGYKPVEKPIETFPPNVKELVQASLAPETTLILQPVQATSTLKTISASQSVLIHQTTNASPHSIKEESGTIINMKTSSTQKSLAPSTAVLPFRPPIAQVTECMTQGQIALTYSEGPSDATAKIARQLNNADARASFFINSTWLGMQQYALVTENLYKDGHLIGMAYRVKNDNSKDMTNEDLKHDIIKNARVIENLIGVAPKYVRLHYTKEKDIRLEKTLAELGFVTVGYNLDSQDYLKKNTTGPDSVPDIYSKTLKNFKEKYNEKGSFISIHYDGPHSSSLDSIGHIVNTIEGEGYMMVRLDGCMNDEKPYKKSSESKEYTFDQFSYKQQNYHQGQKFVNMDPSPNGDNTGSKSAESRGISGRDQSSLFMMLLIAGTSIAFCL</sequence>
<dbReference type="EMBL" id="JAANQT010000605">
    <property type="protein sequence ID" value="KAG1309684.1"/>
    <property type="molecule type" value="Genomic_DNA"/>
</dbReference>
<dbReference type="Proteomes" id="UP000716291">
    <property type="component" value="Unassembled WGS sequence"/>
</dbReference>
<evidence type="ECO:0000256" key="3">
    <source>
        <dbReference type="ARBA" id="ARBA00022729"/>
    </source>
</evidence>
<dbReference type="GO" id="GO:0005975">
    <property type="term" value="P:carbohydrate metabolic process"/>
    <property type="evidence" value="ECO:0007669"/>
    <property type="project" value="InterPro"/>
</dbReference>
<keyword evidence="4" id="KW-0378">Hydrolase</keyword>
<comment type="cofactor">
    <cofactor evidence="1">
        <name>Co(2+)</name>
        <dbReference type="ChEBI" id="CHEBI:48828"/>
    </cofactor>
</comment>
<proteinExistence type="predicted"/>
<feature type="region of interest" description="Disordered" evidence="6">
    <location>
        <begin position="432"/>
        <end position="456"/>
    </location>
</feature>
<name>A0A9P6XBR3_RHIOR</name>
<dbReference type="Pfam" id="PF01522">
    <property type="entry name" value="Polysacc_deac_1"/>
    <property type="match status" value="1"/>
</dbReference>
<evidence type="ECO:0000256" key="1">
    <source>
        <dbReference type="ARBA" id="ARBA00001941"/>
    </source>
</evidence>
<dbReference type="Gene3D" id="3.20.20.370">
    <property type="entry name" value="Glycoside hydrolase/deacetylase"/>
    <property type="match status" value="1"/>
</dbReference>
<evidence type="ECO:0000256" key="4">
    <source>
        <dbReference type="ARBA" id="ARBA00022801"/>
    </source>
</evidence>
<dbReference type="InterPro" id="IPR002509">
    <property type="entry name" value="NODB_dom"/>
</dbReference>
<dbReference type="GO" id="GO:0046872">
    <property type="term" value="F:metal ion binding"/>
    <property type="evidence" value="ECO:0007669"/>
    <property type="project" value="UniProtKB-KW"/>
</dbReference>
<evidence type="ECO:0000256" key="6">
    <source>
        <dbReference type="SAM" id="MobiDB-lite"/>
    </source>
</evidence>
<keyword evidence="10" id="KW-1185">Reference proteome</keyword>
<evidence type="ECO:0000256" key="5">
    <source>
        <dbReference type="ARBA" id="ARBA00023277"/>
    </source>
</evidence>
<organism evidence="9 10">
    <name type="scientific">Rhizopus oryzae</name>
    <name type="common">Mucormycosis agent</name>
    <name type="synonym">Rhizopus arrhizus var. delemar</name>
    <dbReference type="NCBI Taxonomy" id="64495"/>
    <lineage>
        <taxon>Eukaryota</taxon>
        <taxon>Fungi</taxon>
        <taxon>Fungi incertae sedis</taxon>
        <taxon>Mucoromycota</taxon>
        <taxon>Mucoromycotina</taxon>
        <taxon>Mucoromycetes</taxon>
        <taxon>Mucorales</taxon>
        <taxon>Mucorineae</taxon>
        <taxon>Rhizopodaceae</taxon>
        <taxon>Rhizopus</taxon>
    </lineage>
</organism>